<dbReference type="AlphaFoldDB" id="A0A8J6K8Z4"/>
<evidence type="ECO:0000313" key="3">
    <source>
        <dbReference type="Proteomes" id="UP000770717"/>
    </source>
</evidence>
<accession>A0A8J6K8Z4</accession>
<keyword evidence="1" id="KW-0812">Transmembrane</keyword>
<proteinExistence type="predicted"/>
<evidence type="ECO:0000313" key="2">
    <source>
        <dbReference type="EMBL" id="KAG9485193.1"/>
    </source>
</evidence>
<keyword evidence="1" id="KW-0472">Membrane</keyword>
<dbReference type="Proteomes" id="UP000770717">
    <property type="component" value="Unassembled WGS sequence"/>
</dbReference>
<evidence type="ECO:0000256" key="1">
    <source>
        <dbReference type="SAM" id="Phobius"/>
    </source>
</evidence>
<gene>
    <name evidence="2" type="ORF">GDO78_008337</name>
</gene>
<organism evidence="2 3">
    <name type="scientific">Eleutherodactylus coqui</name>
    <name type="common">Puerto Rican coqui</name>
    <dbReference type="NCBI Taxonomy" id="57060"/>
    <lineage>
        <taxon>Eukaryota</taxon>
        <taxon>Metazoa</taxon>
        <taxon>Chordata</taxon>
        <taxon>Craniata</taxon>
        <taxon>Vertebrata</taxon>
        <taxon>Euteleostomi</taxon>
        <taxon>Amphibia</taxon>
        <taxon>Batrachia</taxon>
        <taxon>Anura</taxon>
        <taxon>Neobatrachia</taxon>
        <taxon>Hyloidea</taxon>
        <taxon>Eleutherodactylidae</taxon>
        <taxon>Eleutherodactylinae</taxon>
        <taxon>Eleutherodactylus</taxon>
        <taxon>Eleutherodactylus</taxon>
    </lineage>
</organism>
<comment type="caution">
    <text evidence="2">The sequence shown here is derived from an EMBL/GenBank/DDBJ whole genome shotgun (WGS) entry which is preliminary data.</text>
</comment>
<dbReference type="EMBL" id="WNTK01000004">
    <property type="protein sequence ID" value="KAG9485193.1"/>
    <property type="molecule type" value="Genomic_DNA"/>
</dbReference>
<dbReference type="OrthoDB" id="8964326at2759"/>
<reference evidence="2" key="1">
    <citation type="thesis" date="2020" institute="ProQuest LLC" country="789 East Eisenhower Parkway, Ann Arbor, MI, USA">
        <title>Comparative Genomics and Chromosome Evolution.</title>
        <authorList>
            <person name="Mudd A.B."/>
        </authorList>
    </citation>
    <scope>NUCLEOTIDE SEQUENCE</scope>
    <source>
        <strain evidence="2">HN-11 Male</strain>
        <tissue evidence="2">Kidney and liver</tissue>
    </source>
</reference>
<protein>
    <submittedName>
        <fullName evidence="2">Uncharacterized protein</fullName>
    </submittedName>
</protein>
<name>A0A8J6K8Z4_ELECQ</name>
<keyword evidence="1" id="KW-1133">Transmembrane helix</keyword>
<feature type="non-terminal residue" evidence="2">
    <location>
        <position position="1"/>
    </location>
</feature>
<keyword evidence="3" id="KW-1185">Reference proteome</keyword>
<feature type="transmembrane region" description="Helical" evidence="1">
    <location>
        <begin position="38"/>
        <end position="60"/>
    </location>
</feature>
<sequence>MEGKEVWRAAASNSVFSRSCRTMPCRTEDCGKCSRFPALLGCGFALLSVFSLVLSLLVLCRTYDLQSRVSDLEKFRYTHLSALVSADQTETAILGRVDQLLEEKLKSQLPRLREVRDTSVKCLCPPGPPGSSGRPGAP</sequence>